<dbReference type="OrthoDB" id="8659436at2"/>
<evidence type="ECO:0000313" key="2">
    <source>
        <dbReference type="Proteomes" id="UP000289166"/>
    </source>
</evidence>
<name>A0A4Q0I819_9FIRM</name>
<proteinExistence type="predicted"/>
<sequence>MYLLVYCTNRAFITKSRGSEYRNLNLLSDIGDIRKVEMPNGAYRFDNICHNHYHLRCVK</sequence>
<evidence type="ECO:0000313" key="1">
    <source>
        <dbReference type="EMBL" id="RXE60571.1"/>
    </source>
</evidence>
<dbReference type="InterPro" id="IPR036390">
    <property type="entry name" value="WH_DNA-bd_sf"/>
</dbReference>
<dbReference type="RefSeq" id="WP_128705618.1">
    <property type="nucleotide sequence ID" value="NZ_RLII01000001.1"/>
</dbReference>
<comment type="caution">
    <text evidence="1">The sequence shown here is derived from an EMBL/GenBank/DDBJ whole genome shotgun (WGS) entry which is preliminary data.</text>
</comment>
<protein>
    <submittedName>
        <fullName evidence="1">Uncharacterized protein</fullName>
    </submittedName>
</protein>
<dbReference type="SUPFAM" id="SSF46785">
    <property type="entry name" value="Winged helix' DNA-binding domain"/>
    <property type="match status" value="1"/>
</dbReference>
<dbReference type="GO" id="GO:0003700">
    <property type="term" value="F:DNA-binding transcription factor activity"/>
    <property type="evidence" value="ECO:0007669"/>
    <property type="project" value="InterPro"/>
</dbReference>
<dbReference type="Proteomes" id="UP000289166">
    <property type="component" value="Unassembled WGS sequence"/>
</dbReference>
<accession>A0A4Q0I819</accession>
<keyword evidence="2" id="KW-1185">Reference proteome</keyword>
<organism evidence="1 2">
    <name type="scientific">Acetivibrio mesophilus</name>
    <dbReference type="NCBI Taxonomy" id="2487273"/>
    <lineage>
        <taxon>Bacteria</taxon>
        <taxon>Bacillati</taxon>
        <taxon>Bacillota</taxon>
        <taxon>Clostridia</taxon>
        <taxon>Eubacteriales</taxon>
        <taxon>Oscillospiraceae</taxon>
        <taxon>Acetivibrio</taxon>
    </lineage>
</organism>
<gene>
    <name evidence="1" type="ORF">EFD62_01150</name>
</gene>
<dbReference type="EMBL" id="RLII01000001">
    <property type="protein sequence ID" value="RXE60571.1"/>
    <property type="molecule type" value="Genomic_DNA"/>
</dbReference>
<reference evidence="2" key="1">
    <citation type="submission" date="2018-11" db="EMBL/GenBank/DDBJ databases">
        <title>Genome sequencing of a novel mesophilic and cellulolytic organism within the genus Hungateiclostridium.</title>
        <authorList>
            <person name="Rettenmaier R."/>
            <person name="Liebl W."/>
            <person name="Zverlov V."/>
        </authorList>
    </citation>
    <scope>NUCLEOTIDE SEQUENCE [LARGE SCALE GENOMIC DNA]</scope>
    <source>
        <strain evidence="2">N2K1</strain>
    </source>
</reference>
<dbReference type="AlphaFoldDB" id="A0A4Q0I819"/>
<dbReference type="InterPro" id="IPR002481">
    <property type="entry name" value="FUR"/>
</dbReference>
<dbReference type="Pfam" id="PF01475">
    <property type="entry name" value="FUR"/>
    <property type="match status" value="1"/>
</dbReference>